<dbReference type="Gene3D" id="2.60.40.2040">
    <property type="entry name" value="CFA/I fimbrial subunit E, pilin domain"/>
    <property type="match status" value="1"/>
</dbReference>
<organism evidence="2 3">
    <name type="scientific">Pseudomonas quercus</name>
    <dbReference type="NCBI Taxonomy" id="2722792"/>
    <lineage>
        <taxon>Bacteria</taxon>
        <taxon>Pseudomonadati</taxon>
        <taxon>Pseudomonadota</taxon>
        <taxon>Gammaproteobacteria</taxon>
        <taxon>Pseudomonadales</taxon>
        <taxon>Pseudomonadaceae</taxon>
        <taxon>Pseudomonas</taxon>
    </lineage>
</organism>
<dbReference type="EMBL" id="JAAVJI010000003">
    <property type="protein sequence ID" value="NJP00747.1"/>
    <property type="molecule type" value="Genomic_DNA"/>
</dbReference>
<evidence type="ECO:0000313" key="2">
    <source>
        <dbReference type="EMBL" id="NJP00747.1"/>
    </source>
</evidence>
<evidence type="ECO:0000256" key="1">
    <source>
        <dbReference type="SAM" id="SignalP"/>
    </source>
</evidence>
<protein>
    <submittedName>
        <fullName evidence="2">Adhesin</fullName>
    </submittedName>
</protein>
<keyword evidence="1" id="KW-0732">Signal</keyword>
<feature type="chain" id="PRO_5045302960" evidence="1">
    <location>
        <begin position="20"/>
        <end position="158"/>
    </location>
</feature>
<gene>
    <name evidence="2" type="ORF">HBH25_07715</name>
</gene>
<feature type="signal peptide" evidence="1">
    <location>
        <begin position="1"/>
        <end position="19"/>
    </location>
</feature>
<dbReference type="Pfam" id="PF04449">
    <property type="entry name" value="Fimbrial_CS1"/>
    <property type="match status" value="1"/>
</dbReference>
<keyword evidence="3" id="KW-1185">Reference proteome</keyword>
<sequence length="158" mass="16896">MMKYLALPLALLIAGSAMAADNKITKRIQITAEVPTAAFTFIDEHGWMNENQKMTLGADGNLETIAGKRVIVKSTTGAISARLESDATLTSRGDRIPLTITANGVDLTNTAQEIVSATDAADRFWMNMDIAAASGPYQPGNYMAFVDVTFETPLAVNP</sequence>
<reference evidence="2 3" key="1">
    <citation type="submission" date="2020-03" db="EMBL/GenBank/DDBJ databases">
        <authorList>
            <person name="Wang L."/>
            <person name="He N."/>
            <person name="Li Y."/>
            <person name="Fang Y."/>
            <person name="Zhang F."/>
        </authorList>
    </citation>
    <scope>NUCLEOTIDE SEQUENCE [LARGE SCALE GENOMIC DNA]</scope>
    <source>
        <strain evidence="3">hsmgli-8</strain>
    </source>
</reference>
<proteinExistence type="predicted"/>
<accession>A0ABX0YBY5</accession>
<dbReference type="InterPro" id="IPR007540">
    <property type="entry name" value="Fimbrial_CS1-type"/>
</dbReference>
<dbReference type="RefSeq" id="WP_168083159.1">
    <property type="nucleotide sequence ID" value="NZ_JAAVJI010000003.1"/>
</dbReference>
<comment type="caution">
    <text evidence="2">The sequence shown here is derived from an EMBL/GenBank/DDBJ whole genome shotgun (WGS) entry which is preliminary data.</text>
</comment>
<dbReference type="Proteomes" id="UP000746535">
    <property type="component" value="Unassembled WGS sequence"/>
</dbReference>
<evidence type="ECO:0000313" key="3">
    <source>
        <dbReference type="Proteomes" id="UP000746535"/>
    </source>
</evidence>
<name>A0ABX0YBY5_9PSED</name>